<gene>
    <name evidence="2" type="ORF">CVU76_00330</name>
</gene>
<keyword evidence="1" id="KW-1133">Transmembrane helix</keyword>
<evidence type="ECO:0000313" key="2">
    <source>
        <dbReference type="EMBL" id="PKN02475.1"/>
    </source>
</evidence>
<evidence type="ECO:0000256" key="1">
    <source>
        <dbReference type="SAM" id="Phobius"/>
    </source>
</evidence>
<name>A0A2N2F2N3_9BACT</name>
<dbReference type="InterPro" id="IPR014717">
    <property type="entry name" value="Transl_elong_EF1B/ribsomal_bS6"/>
</dbReference>
<organism evidence="2 3">
    <name type="scientific">Candidatus Dojkabacteria bacterium HGW-Dojkabacteria-1</name>
    <dbReference type="NCBI Taxonomy" id="2013761"/>
    <lineage>
        <taxon>Bacteria</taxon>
        <taxon>Candidatus Dojkabacteria</taxon>
    </lineage>
</organism>
<dbReference type="EMBL" id="PHAO01000001">
    <property type="protein sequence ID" value="PKN02475.1"/>
    <property type="molecule type" value="Genomic_DNA"/>
</dbReference>
<protein>
    <submittedName>
        <fullName evidence="2">Uncharacterized protein</fullName>
    </submittedName>
</protein>
<sequence length="202" mass="23144">MADSKRVEFVRLIKEAPSKQVENVFIGLTYVLAILLLVFAIVPTINTIFQINREIQEKQTVYNALENKIIALSSLDEQYNENSEKFKDLTLLYPTSGNFSLFLSNIDAVVARNNFVLDAISFSEYDRDTFQINTSAIKPWSVRIAVSGKKVYLVTFLRELEAMPMFPVIESLAYGTDVDDEGNTKYSITLRIYHVENPKFYE</sequence>
<dbReference type="AlphaFoldDB" id="A0A2N2F2N3"/>
<comment type="caution">
    <text evidence="2">The sequence shown here is derived from an EMBL/GenBank/DDBJ whole genome shotgun (WGS) entry which is preliminary data.</text>
</comment>
<feature type="transmembrane region" description="Helical" evidence="1">
    <location>
        <begin position="21"/>
        <end position="42"/>
    </location>
</feature>
<proteinExistence type="predicted"/>
<reference evidence="2 3" key="1">
    <citation type="journal article" date="2017" name="ISME J.">
        <title>Potential for microbial H2 and metal transformations associated with novel bacteria and archaea in deep terrestrial subsurface sediments.</title>
        <authorList>
            <person name="Hernsdorf A.W."/>
            <person name="Amano Y."/>
            <person name="Miyakawa K."/>
            <person name="Ise K."/>
            <person name="Suzuki Y."/>
            <person name="Anantharaman K."/>
            <person name="Probst A."/>
            <person name="Burstein D."/>
            <person name="Thomas B.C."/>
            <person name="Banfield J.F."/>
        </authorList>
    </citation>
    <scope>NUCLEOTIDE SEQUENCE [LARGE SCALE GENOMIC DNA]</scope>
    <source>
        <strain evidence="2">HGW-Dojkabacteria-1</strain>
    </source>
</reference>
<keyword evidence="1" id="KW-0812">Transmembrane</keyword>
<dbReference type="Proteomes" id="UP000233417">
    <property type="component" value="Unassembled WGS sequence"/>
</dbReference>
<accession>A0A2N2F2N3</accession>
<keyword evidence="1" id="KW-0472">Membrane</keyword>
<dbReference type="Gene3D" id="3.30.70.60">
    <property type="match status" value="1"/>
</dbReference>
<evidence type="ECO:0000313" key="3">
    <source>
        <dbReference type="Proteomes" id="UP000233417"/>
    </source>
</evidence>